<dbReference type="InterPro" id="IPR008333">
    <property type="entry name" value="Cbr1-like_FAD-bd_dom"/>
</dbReference>
<feature type="domain" description="2Fe-2S ferredoxin-type" evidence="10">
    <location>
        <begin position="271"/>
        <end position="360"/>
    </location>
</feature>
<dbReference type="Gene3D" id="3.40.50.80">
    <property type="entry name" value="Nucleotide-binding domain of ferredoxin-NADP reductase (FNR) module"/>
    <property type="match status" value="1"/>
</dbReference>
<evidence type="ECO:0000256" key="9">
    <source>
        <dbReference type="SAM" id="MobiDB-lite"/>
    </source>
</evidence>
<dbReference type="Proteomes" id="UP001500320">
    <property type="component" value="Unassembled WGS sequence"/>
</dbReference>
<dbReference type="PANTHER" id="PTHR47354:SF8">
    <property type="entry name" value="1,2-PHENYLACETYL-COA EPOXIDASE, SUBUNIT E"/>
    <property type="match status" value="1"/>
</dbReference>
<keyword evidence="4" id="KW-0479">Metal-binding</keyword>
<evidence type="ECO:0000256" key="2">
    <source>
        <dbReference type="ARBA" id="ARBA00022630"/>
    </source>
</evidence>
<keyword evidence="7" id="KW-0408">Iron</keyword>
<dbReference type="InterPro" id="IPR001709">
    <property type="entry name" value="Flavoprot_Pyr_Nucl_cyt_Rdtase"/>
</dbReference>
<dbReference type="Pfam" id="PF00970">
    <property type="entry name" value="FAD_binding_6"/>
    <property type="match status" value="1"/>
</dbReference>
<dbReference type="Pfam" id="PF00111">
    <property type="entry name" value="Fer2"/>
    <property type="match status" value="1"/>
</dbReference>
<dbReference type="SUPFAM" id="SSF52343">
    <property type="entry name" value="Ferredoxin reductase-like, C-terminal NADP-linked domain"/>
    <property type="match status" value="1"/>
</dbReference>
<keyword evidence="5" id="KW-0274">FAD</keyword>
<feature type="region of interest" description="Disordered" evidence="9">
    <location>
        <begin position="238"/>
        <end position="266"/>
    </location>
</feature>
<dbReference type="Gene3D" id="2.40.30.10">
    <property type="entry name" value="Translation factors"/>
    <property type="match status" value="1"/>
</dbReference>
<dbReference type="EMBL" id="BAAAUT010000060">
    <property type="protein sequence ID" value="GAA3158853.1"/>
    <property type="molecule type" value="Genomic_DNA"/>
</dbReference>
<feature type="compositionally biased region" description="Low complexity" evidence="9">
    <location>
        <begin position="252"/>
        <end position="263"/>
    </location>
</feature>
<dbReference type="Pfam" id="PF00175">
    <property type="entry name" value="NAD_binding_1"/>
    <property type="match status" value="1"/>
</dbReference>
<keyword evidence="6" id="KW-0560">Oxidoreductase</keyword>
<dbReference type="RefSeq" id="WP_344864845.1">
    <property type="nucleotide sequence ID" value="NZ_BAAAUT010000060.1"/>
</dbReference>
<accession>A0ABP6NUV0</accession>
<dbReference type="SUPFAM" id="SSF54292">
    <property type="entry name" value="2Fe-2S ferredoxin-like"/>
    <property type="match status" value="1"/>
</dbReference>
<organism evidence="12 13">
    <name type="scientific">Planomonospora alba</name>
    <dbReference type="NCBI Taxonomy" id="161354"/>
    <lineage>
        <taxon>Bacteria</taxon>
        <taxon>Bacillati</taxon>
        <taxon>Actinomycetota</taxon>
        <taxon>Actinomycetes</taxon>
        <taxon>Streptosporangiales</taxon>
        <taxon>Streptosporangiaceae</taxon>
        <taxon>Planomonospora</taxon>
    </lineage>
</organism>
<dbReference type="PRINTS" id="PR00371">
    <property type="entry name" value="FPNCR"/>
</dbReference>
<dbReference type="PROSITE" id="PS51384">
    <property type="entry name" value="FAD_FR"/>
    <property type="match status" value="1"/>
</dbReference>
<keyword evidence="13" id="KW-1185">Reference proteome</keyword>
<evidence type="ECO:0000256" key="4">
    <source>
        <dbReference type="ARBA" id="ARBA00022723"/>
    </source>
</evidence>
<evidence type="ECO:0000256" key="7">
    <source>
        <dbReference type="ARBA" id="ARBA00023004"/>
    </source>
</evidence>
<keyword evidence="8" id="KW-0411">Iron-sulfur</keyword>
<dbReference type="PROSITE" id="PS51085">
    <property type="entry name" value="2FE2S_FER_2"/>
    <property type="match status" value="1"/>
</dbReference>
<protein>
    <submittedName>
        <fullName evidence="12">Ferredoxin--NADP reductase</fullName>
    </submittedName>
</protein>
<name>A0ABP6NUV0_9ACTN</name>
<dbReference type="InterPro" id="IPR012675">
    <property type="entry name" value="Beta-grasp_dom_sf"/>
</dbReference>
<evidence type="ECO:0000256" key="1">
    <source>
        <dbReference type="ARBA" id="ARBA00001974"/>
    </source>
</evidence>
<dbReference type="Gene3D" id="3.10.20.30">
    <property type="match status" value="1"/>
</dbReference>
<evidence type="ECO:0000259" key="11">
    <source>
        <dbReference type="PROSITE" id="PS51384"/>
    </source>
</evidence>
<evidence type="ECO:0000256" key="5">
    <source>
        <dbReference type="ARBA" id="ARBA00022827"/>
    </source>
</evidence>
<dbReference type="InterPro" id="IPR050415">
    <property type="entry name" value="MRET"/>
</dbReference>
<dbReference type="InterPro" id="IPR017938">
    <property type="entry name" value="Riboflavin_synthase-like_b-brl"/>
</dbReference>
<dbReference type="InterPro" id="IPR001041">
    <property type="entry name" value="2Fe-2S_ferredoxin-type"/>
</dbReference>
<keyword evidence="2" id="KW-0285">Flavoprotein</keyword>
<evidence type="ECO:0000256" key="3">
    <source>
        <dbReference type="ARBA" id="ARBA00022714"/>
    </source>
</evidence>
<evidence type="ECO:0000313" key="13">
    <source>
        <dbReference type="Proteomes" id="UP001500320"/>
    </source>
</evidence>
<sequence>MTPPGPLRVRVVEVIRETADAHSLVLEPADGDRDRFGYRPGQFLTVRIPAAGEGWAARCYSLCSSPACDEKLKVTVKRVAGGHGSNWICDHVAEGDVLEVLRPSGTFTPRTLDGDLLLLAAGSGVTPVMSILKSCLYAGTGSVALVYANRDENSVIFRDELAALAREHAGRLTVIHWLESVQGLPTAETLAALAGPYAGREAFVCGPEPFMDRAAEALAALGTPPGRVHVERFTSLTGDPFADPAPAPDPAPAAGSAEPVAAAGDGGERAGEVEVELYGEVRTLPWPRGRRLLDVLLEAGLDAPFSCREGSCSACACVLLEGEVTLAANQVLDARDLADGLILGCQAIPVSERVKVTYDA</sequence>
<evidence type="ECO:0000313" key="12">
    <source>
        <dbReference type="EMBL" id="GAA3158853.1"/>
    </source>
</evidence>
<dbReference type="SUPFAM" id="SSF63380">
    <property type="entry name" value="Riboflavin synthase domain-like"/>
    <property type="match status" value="1"/>
</dbReference>
<evidence type="ECO:0000259" key="10">
    <source>
        <dbReference type="PROSITE" id="PS51085"/>
    </source>
</evidence>
<dbReference type="PANTHER" id="PTHR47354">
    <property type="entry name" value="NADH OXIDOREDUCTASE HCR"/>
    <property type="match status" value="1"/>
</dbReference>
<proteinExistence type="predicted"/>
<dbReference type="PRINTS" id="PR00410">
    <property type="entry name" value="PHEHYDRXLASE"/>
</dbReference>
<dbReference type="PROSITE" id="PS00197">
    <property type="entry name" value="2FE2S_FER_1"/>
    <property type="match status" value="1"/>
</dbReference>
<dbReference type="InterPro" id="IPR001433">
    <property type="entry name" value="OxRdtase_FAD/NAD-bd"/>
</dbReference>
<dbReference type="InterPro" id="IPR039261">
    <property type="entry name" value="FNR_nucleotide-bd"/>
</dbReference>
<comment type="caution">
    <text evidence="12">The sequence shown here is derived from an EMBL/GenBank/DDBJ whole genome shotgun (WGS) entry which is preliminary data.</text>
</comment>
<reference evidence="13" key="1">
    <citation type="journal article" date="2019" name="Int. J. Syst. Evol. Microbiol.">
        <title>The Global Catalogue of Microorganisms (GCM) 10K type strain sequencing project: providing services to taxonomists for standard genome sequencing and annotation.</title>
        <authorList>
            <consortium name="The Broad Institute Genomics Platform"/>
            <consortium name="The Broad Institute Genome Sequencing Center for Infectious Disease"/>
            <person name="Wu L."/>
            <person name="Ma J."/>
        </authorList>
    </citation>
    <scope>NUCLEOTIDE SEQUENCE [LARGE SCALE GENOMIC DNA]</scope>
    <source>
        <strain evidence="13">JCM 9373</strain>
    </source>
</reference>
<dbReference type="InterPro" id="IPR006058">
    <property type="entry name" value="2Fe2S_fd_BS"/>
</dbReference>
<evidence type="ECO:0000256" key="8">
    <source>
        <dbReference type="ARBA" id="ARBA00023014"/>
    </source>
</evidence>
<keyword evidence="3" id="KW-0001">2Fe-2S</keyword>
<evidence type="ECO:0000256" key="6">
    <source>
        <dbReference type="ARBA" id="ARBA00023002"/>
    </source>
</evidence>
<comment type="cofactor">
    <cofactor evidence="1">
        <name>FAD</name>
        <dbReference type="ChEBI" id="CHEBI:57692"/>
    </cofactor>
</comment>
<dbReference type="InterPro" id="IPR017927">
    <property type="entry name" value="FAD-bd_FR_type"/>
</dbReference>
<dbReference type="InterPro" id="IPR036010">
    <property type="entry name" value="2Fe-2S_ferredoxin-like_sf"/>
</dbReference>
<dbReference type="CDD" id="cd06214">
    <property type="entry name" value="PA_degradation_oxidoreductase_like"/>
    <property type="match status" value="1"/>
</dbReference>
<feature type="domain" description="FAD-binding FR-type" evidence="11">
    <location>
        <begin position="4"/>
        <end position="110"/>
    </location>
</feature>
<dbReference type="CDD" id="cd00207">
    <property type="entry name" value="fer2"/>
    <property type="match status" value="1"/>
</dbReference>
<gene>
    <name evidence="12" type="ORF">GCM10010466_57030</name>
</gene>